<dbReference type="Proteomes" id="UP000824998">
    <property type="component" value="Unassembled WGS sequence"/>
</dbReference>
<gene>
    <name evidence="1" type="ORF">BJ875DRAFT_510793</name>
</gene>
<dbReference type="OrthoDB" id="40334at2759"/>
<reference evidence="1" key="1">
    <citation type="journal article" date="2021" name="IMA Fungus">
        <title>Genomic characterization of three marine fungi, including Emericellopsis atlantica sp. nov. with signatures of a generalist lifestyle and marine biomass degradation.</title>
        <authorList>
            <person name="Hagestad O.C."/>
            <person name="Hou L."/>
            <person name="Andersen J.H."/>
            <person name="Hansen E.H."/>
            <person name="Altermark B."/>
            <person name="Li C."/>
            <person name="Kuhnert E."/>
            <person name="Cox R.J."/>
            <person name="Crous P.W."/>
            <person name="Spatafora J.W."/>
            <person name="Lail K."/>
            <person name="Amirebrahimi M."/>
            <person name="Lipzen A."/>
            <person name="Pangilinan J."/>
            <person name="Andreopoulos W."/>
            <person name="Hayes R.D."/>
            <person name="Ng V."/>
            <person name="Grigoriev I.V."/>
            <person name="Jackson S.A."/>
            <person name="Sutton T.D.S."/>
            <person name="Dobson A.D.W."/>
            <person name="Rama T."/>
        </authorList>
    </citation>
    <scope>NUCLEOTIDE SEQUENCE</scope>
    <source>
        <strain evidence="1">TRa018bII</strain>
    </source>
</reference>
<protein>
    <recommendedName>
        <fullName evidence="3">Alkyl hydroperoxide reductase subunit C/ Thiol specific antioxidant domain-containing protein</fullName>
    </recommendedName>
</protein>
<sequence>MQSQQSLLSSAIADAPVSNPNFLPSLIRHQLLICFVVAEKTFQQLRKLAGKYPNFQYLVVPHSDQEATEKWLISNEREAYVQWGLALYSGYQLRKQENIWNKPTESGNRWQTAGNFAVDERGVVKWTRVAEAADDVPDLKGSKTLLKLLVRASDSAEGHENTQT</sequence>
<organism evidence="1 2">
    <name type="scientific">Amylocarpus encephaloides</name>
    <dbReference type="NCBI Taxonomy" id="45428"/>
    <lineage>
        <taxon>Eukaryota</taxon>
        <taxon>Fungi</taxon>
        <taxon>Dikarya</taxon>
        <taxon>Ascomycota</taxon>
        <taxon>Pezizomycotina</taxon>
        <taxon>Leotiomycetes</taxon>
        <taxon>Helotiales</taxon>
        <taxon>Helotiales incertae sedis</taxon>
        <taxon>Amylocarpus</taxon>
    </lineage>
</organism>
<dbReference type="PANTHER" id="PTHR42336">
    <property type="entry name" value="THIOREDOXIN DOMAIN-CONTAINING PROTEIN-RELATED"/>
    <property type="match status" value="1"/>
</dbReference>
<dbReference type="EMBL" id="MU251479">
    <property type="protein sequence ID" value="KAG9233991.1"/>
    <property type="molecule type" value="Genomic_DNA"/>
</dbReference>
<accession>A0A9P7YI28</accession>
<keyword evidence="2" id="KW-1185">Reference proteome</keyword>
<evidence type="ECO:0000313" key="2">
    <source>
        <dbReference type="Proteomes" id="UP000824998"/>
    </source>
</evidence>
<comment type="caution">
    <text evidence="1">The sequence shown here is derived from an EMBL/GenBank/DDBJ whole genome shotgun (WGS) entry which is preliminary data.</text>
</comment>
<evidence type="ECO:0008006" key="3">
    <source>
        <dbReference type="Google" id="ProtNLM"/>
    </source>
</evidence>
<name>A0A9P7YI28_9HELO</name>
<evidence type="ECO:0000313" key="1">
    <source>
        <dbReference type="EMBL" id="KAG9233991.1"/>
    </source>
</evidence>
<proteinExistence type="predicted"/>
<dbReference type="AlphaFoldDB" id="A0A9P7YI28"/>
<dbReference type="PANTHER" id="PTHR42336:SF1">
    <property type="entry name" value="ALKYL HYDROPEROXIDE REDUCTASE SUBUNIT C_ THIOL SPECIFIC ANTIOXIDANT DOMAIN-CONTAINING PROTEIN"/>
    <property type="match status" value="1"/>
</dbReference>